<dbReference type="Proteomes" id="UP000001514">
    <property type="component" value="Unassembled WGS sequence"/>
</dbReference>
<dbReference type="InterPro" id="IPR036770">
    <property type="entry name" value="Ankyrin_rpt-contain_sf"/>
</dbReference>
<name>D8T0Q8_SELML</name>
<keyword evidence="5" id="KW-1185">Reference proteome</keyword>
<dbReference type="SMART" id="SM00248">
    <property type="entry name" value="ANK"/>
    <property type="match status" value="3"/>
</dbReference>
<dbReference type="PANTHER" id="PTHR24171">
    <property type="entry name" value="ANKYRIN REPEAT DOMAIN-CONTAINING PROTEIN 39-RELATED"/>
    <property type="match status" value="1"/>
</dbReference>
<evidence type="ECO:0000256" key="1">
    <source>
        <dbReference type="ARBA" id="ARBA00022737"/>
    </source>
</evidence>
<accession>D8T0Q8</accession>
<organism evidence="5">
    <name type="scientific">Selaginella moellendorffii</name>
    <name type="common">Spikemoss</name>
    <dbReference type="NCBI Taxonomy" id="88036"/>
    <lineage>
        <taxon>Eukaryota</taxon>
        <taxon>Viridiplantae</taxon>
        <taxon>Streptophyta</taxon>
        <taxon>Embryophyta</taxon>
        <taxon>Tracheophyta</taxon>
        <taxon>Lycopodiopsida</taxon>
        <taxon>Selaginellales</taxon>
        <taxon>Selaginellaceae</taxon>
        <taxon>Selaginella</taxon>
    </lineage>
</organism>
<dbReference type="eggNOG" id="KOG0504">
    <property type="taxonomic scope" value="Eukaryota"/>
</dbReference>
<sequence>MEEGGGHSCDCCRGTAAVESLEEMEFARSLSGAAHTGDVKRMERLLEKGACVQGGAAAAYSPLHYAARNGHLEACRLLLKFGAGVDARTRSGRATSLHRAAFAGHEDIVALLLESGADRDAVDSDGHTPLHKAMIQNHDRVALLLSDKKKEFLD</sequence>
<dbReference type="Gramene" id="EFJ09749">
    <property type="protein sequence ID" value="EFJ09749"/>
    <property type="gene ID" value="SELMODRAFT_184376"/>
</dbReference>
<dbReference type="AlphaFoldDB" id="D8T0Q8"/>
<dbReference type="OMA" id="YCGHLNV"/>
<dbReference type="PANTHER" id="PTHR24171:SF9">
    <property type="entry name" value="ANKYRIN REPEAT DOMAIN-CONTAINING PROTEIN 39"/>
    <property type="match status" value="1"/>
</dbReference>
<dbReference type="SUPFAM" id="SSF48403">
    <property type="entry name" value="Ankyrin repeat"/>
    <property type="match status" value="1"/>
</dbReference>
<evidence type="ECO:0000313" key="5">
    <source>
        <dbReference type="Proteomes" id="UP000001514"/>
    </source>
</evidence>
<gene>
    <name evidence="4" type="ORF">SELMODRAFT_184376</name>
</gene>
<reference evidence="4 5" key="1">
    <citation type="journal article" date="2011" name="Science">
        <title>The Selaginella genome identifies genetic changes associated with the evolution of vascular plants.</title>
        <authorList>
            <person name="Banks J.A."/>
            <person name="Nishiyama T."/>
            <person name="Hasebe M."/>
            <person name="Bowman J.L."/>
            <person name="Gribskov M."/>
            <person name="dePamphilis C."/>
            <person name="Albert V.A."/>
            <person name="Aono N."/>
            <person name="Aoyama T."/>
            <person name="Ambrose B.A."/>
            <person name="Ashton N.W."/>
            <person name="Axtell M.J."/>
            <person name="Barker E."/>
            <person name="Barker M.S."/>
            <person name="Bennetzen J.L."/>
            <person name="Bonawitz N.D."/>
            <person name="Chapple C."/>
            <person name="Cheng C."/>
            <person name="Correa L.G."/>
            <person name="Dacre M."/>
            <person name="DeBarry J."/>
            <person name="Dreyer I."/>
            <person name="Elias M."/>
            <person name="Engstrom E.M."/>
            <person name="Estelle M."/>
            <person name="Feng L."/>
            <person name="Finet C."/>
            <person name="Floyd S.K."/>
            <person name="Frommer W.B."/>
            <person name="Fujita T."/>
            <person name="Gramzow L."/>
            <person name="Gutensohn M."/>
            <person name="Harholt J."/>
            <person name="Hattori M."/>
            <person name="Heyl A."/>
            <person name="Hirai T."/>
            <person name="Hiwatashi Y."/>
            <person name="Ishikawa M."/>
            <person name="Iwata M."/>
            <person name="Karol K.G."/>
            <person name="Koehler B."/>
            <person name="Kolukisaoglu U."/>
            <person name="Kubo M."/>
            <person name="Kurata T."/>
            <person name="Lalonde S."/>
            <person name="Li K."/>
            <person name="Li Y."/>
            <person name="Litt A."/>
            <person name="Lyons E."/>
            <person name="Manning G."/>
            <person name="Maruyama T."/>
            <person name="Michael T.P."/>
            <person name="Mikami K."/>
            <person name="Miyazaki S."/>
            <person name="Morinaga S."/>
            <person name="Murata T."/>
            <person name="Mueller-Roeber B."/>
            <person name="Nelson D.R."/>
            <person name="Obara M."/>
            <person name="Oguri Y."/>
            <person name="Olmstead R.G."/>
            <person name="Onodera N."/>
            <person name="Petersen B.L."/>
            <person name="Pils B."/>
            <person name="Prigge M."/>
            <person name="Rensing S.A."/>
            <person name="Riano-Pachon D.M."/>
            <person name="Roberts A.W."/>
            <person name="Sato Y."/>
            <person name="Scheller H.V."/>
            <person name="Schulz B."/>
            <person name="Schulz C."/>
            <person name="Shakirov E.V."/>
            <person name="Shibagaki N."/>
            <person name="Shinohara N."/>
            <person name="Shippen D.E."/>
            <person name="Soerensen I."/>
            <person name="Sotooka R."/>
            <person name="Sugimoto N."/>
            <person name="Sugita M."/>
            <person name="Sumikawa N."/>
            <person name="Tanurdzic M."/>
            <person name="Theissen G."/>
            <person name="Ulvskov P."/>
            <person name="Wakazuki S."/>
            <person name="Weng J.K."/>
            <person name="Willats W.W."/>
            <person name="Wipf D."/>
            <person name="Wolf P.G."/>
            <person name="Yang L."/>
            <person name="Zimmer A.D."/>
            <person name="Zhu Q."/>
            <person name="Mitros T."/>
            <person name="Hellsten U."/>
            <person name="Loque D."/>
            <person name="Otillar R."/>
            <person name="Salamov A."/>
            <person name="Schmutz J."/>
            <person name="Shapiro H."/>
            <person name="Lindquist E."/>
            <person name="Lucas S."/>
            <person name="Rokhsar D."/>
            <person name="Grigoriev I.V."/>
        </authorList>
    </citation>
    <scope>NUCLEOTIDE SEQUENCE [LARGE SCALE GENOMIC DNA]</scope>
</reference>
<dbReference type="PROSITE" id="PS50088">
    <property type="entry name" value="ANK_REPEAT"/>
    <property type="match status" value="2"/>
</dbReference>
<feature type="repeat" description="ANK" evidence="3">
    <location>
        <begin position="58"/>
        <end position="90"/>
    </location>
</feature>
<keyword evidence="2 3" id="KW-0040">ANK repeat</keyword>
<protein>
    <submittedName>
        <fullName evidence="4">Uncharacterized protein</fullName>
    </submittedName>
</protein>
<dbReference type="EMBL" id="GL377659">
    <property type="protein sequence ID" value="EFJ09749.1"/>
    <property type="molecule type" value="Genomic_DNA"/>
</dbReference>
<dbReference type="PROSITE" id="PS50297">
    <property type="entry name" value="ANK_REP_REGION"/>
    <property type="match status" value="2"/>
</dbReference>
<dbReference type="Gene3D" id="1.25.40.20">
    <property type="entry name" value="Ankyrin repeat-containing domain"/>
    <property type="match status" value="2"/>
</dbReference>
<dbReference type="OrthoDB" id="7729168at2759"/>
<dbReference type="InterPro" id="IPR002110">
    <property type="entry name" value="Ankyrin_rpt"/>
</dbReference>
<dbReference type="PRINTS" id="PR01415">
    <property type="entry name" value="ANKYRIN"/>
</dbReference>
<dbReference type="Pfam" id="PF00023">
    <property type="entry name" value="Ank"/>
    <property type="match status" value="1"/>
</dbReference>
<proteinExistence type="predicted"/>
<evidence type="ECO:0000256" key="3">
    <source>
        <dbReference type="PROSITE-ProRule" id="PRU00023"/>
    </source>
</evidence>
<dbReference type="STRING" id="88036.D8T0Q8"/>
<dbReference type="KEGG" id="smo:SELMODRAFT_184376"/>
<keyword evidence="1" id="KW-0677">Repeat</keyword>
<feature type="repeat" description="ANK" evidence="3">
    <location>
        <begin position="92"/>
        <end position="124"/>
    </location>
</feature>
<evidence type="ECO:0000256" key="2">
    <source>
        <dbReference type="ARBA" id="ARBA00023043"/>
    </source>
</evidence>
<evidence type="ECO:0000313" key="4">
    <source>
        <dbReference type="EMBL" id="EFJ09749.1"/>
    </source>
</evidence>
<dbReference type="HOGENOM" id="CLU_000134_35_1_1"/>
<dbReference type="InParanoid" id="D8T0Q8"/>
<dbReference type="Pfam" id="PF12796">
    <property type="entry name" value="Ank_2"/>
    <property type="match status" value="1"/>
</dbReference>